<comment type="catalytic activity">
    <reaction evidence="7">
        <text>[protein-PII]-L-tyrosine + UTP = [protein-PII]-uridylyl-L-tyrosine + diphosphate</text>
        <dbReference type="Rhea" id="RHEA:13673"/>
        <dbReference type="Rhea" id="RHEA-COMP:12147"/>
        <dbReference type="Rhea" id="RHEA-COMP:12148"/>
        <dbReference type="ChEBI" id="CHEBI:33019"/>
        <dbReference type="ChEBI" id="CHEBI:46398"/>
        <dbReference type="ChEBI" id="CHEBI:46858"/>
        <dbReference type="ChEBI" id="CHEBI:90602"/>
        <dbReference type="EC" id="2.7.7.59"/>
    </reaction>
</comment>
<comment type="activity regulation">
    <text evidence="7">Uridylyltransferase (UTase) activity is inhibited by glutamine, while glutamine activates uridylyl-removing (UR) activity.</text>
</comment>
<dbReference type="HAMAP" id="MF_00277">
    <property type="entry name" value="PII_uridylyl_transf"/>
    <property type="match status" value="1"/>
</dbReference>
<reference evidence="10" key="1">
    <citation type="journal article" date="2021" name="Microb. Physiol.">
        <title>Proteogenomic Insights into the Physiology of Marine, Sulfate-Reducing, Filamentous Desulfonema limicola and Desulfonema magnum.</title>
        <authorList>
            <person name="Schnaars V."/>
            <person name="Wohlbrand L."/>
            <person name="Scheve S."/>
            <person name="Hinrichs C."/>
            <person name="Reinhardt R."/>
            <person name="Rabus R."/>
        </authorList>
    </citation>
    <scope>NUCLEOTIDE SEQUENCE</scope>
    <source>
        <strain evidence="10">4be13</strain>
    </source>
</reference>
<feature type="domain" description="ACT" evidence="8">
    <location>
        <begin position="686"/>
        <end position="766"/>
    </location>
</feature>
<dbReference type="InterPro" id="IPR043519">
    <property type="entry name" value="NT_sf"/>
</dbReference>
<dbReference type="InterPro" id="IPR013546">
    <property type="entry name" value="PII_UdlTrfase/GS_AdlTrfase"/>
</dbReference>
<comment type="domain">
    <text evidence="7">Has four distinct domains: an N-terminal nucleotidyltransferase (NT) domain responsible for UTase activity, a central HD domain that encodes UR activity, and two C-terminal ACT domains that seem to have a role in glutamine sensing.</text>
</comment>
<dbReference type="PROSITE" id="PS51671">
    <property type="entry name" value="ACT"/>
    <property type="match status" value="2"/>
</dbReference>
<dbReference type="PANTHER" id="PTHR47320:SF1">
    <property type="entry name" value="BIFUNCTIONAL URIDYLYLTRANSFERASE_URIDYLYL-REMOVING ENZYME"/>
    <property type="match status" value="1"/>
</dbReference>
<dbReference type="AlphaFoldDB" id="A0A975BWX3"/>
<dbReference type="InterPro" id="IPR045865">
    <property type="entry name" value="ACT-like_dom_sf"/>
</dbReference>
<evidence type="ECO:0000256" key="4">
    <source>
        <dbReference type="ARBA" id="ARBA00022801"/>
    </source>
</evidence>
<dbReference type="RefSeq" id="WP_207680151.1">
    <property type="nucleotide sequence ID" value="NZ_CP061800.1"/>
</dbReference>
<evidence type="ECO:0000256" key="2">
    <source>
        <dbReference type="ARBA" id="ARBA00022695"/>
    </source>
</evidence>
<evidence type="ECO:0000313" key="11">
    <source>
        <dbReference type="Proteomes" id="UP000663722"/>
    </source>
</evidence>
<keyword evidence="2 7" id="KW-0548">Nucleotidyltransferase</keyword>
<dbReference type="SUPFAM" id="SSF81301">
    <property type="entry name" value="Nucleotidyltransferase"/>
    <property type="match status" value="1"/>
</dbReference>
<evidence type="ECO:0000256" key="1">
    <source>
        <dbReference type="ARBA" id="ARBA00022679"/>
    </source>
</evidence>
<evidence type="ECO:0000256" key="3">
    <source>
        <dbReference type="ARBA" id="ARBA00022737"/>
    </source>
</evidence>
<dbReference type="InterPro" id="IPR006674">
    <property type="entry name" value="HD_domain"/>
</dbReference>
<dbReference type="CDD" id="cd04900">
    <property type="entry name" value="ACT_UUR-like_1"/>
    <property type="match status" value="1"/>
</dbReference>
<evidence type="ECO:0000256" key="7">
    <source>
        <dbReference type="HAMAP-Rule" id="MF_00277"/>
    </source>
</evidence>
<keyword evidence="5 7" id="KW-0460">Magnesium</keyword>
<keyword evidence="1 7" id="KW-0808">Transferase</keyword>
<comment type="catalytic activity">
    <reaction evidence="7">
        <text>[protein-PII]-uridylyl-L-tyrosine + H2O = [protein-PII]-L-tyrosine + UMP + H(+)</text>
        <dbReference type="Rhea" id="RHEA:48600"/>
        <dbReference type="Rhea" id="RHEA-COMP:12147"/>
        <dbReference type="Rhea" id="RHEA-COMP:12148"/>
        <dbReference type="ChEBI" id="CHEBI:15377"/>
        <dbReference type="ChEBI" id="CHEBI:15378"/>
        <dbReference type="ChEBI" id="CHEBI:46858"/>
        <dbReference type="ChEBI" id="CHEBI:57865"/>
        <dbReference type="ChEBI" id="CHEBI:90602"/>
    </reaction>
</comment>
<keyword evidence="11" id="KW-1185">Reference proteome</keyword>
<evidence type="ECO:0000313" key="10">
    <source>
        <dbReference type="EMBL" id="QTA93032.1"/>
    </source>
</evidence>
<dbReference type="Gene3D" id="1.10.3210.10">
    <property type="entry name" value="Hypothetical protein af1432"/>
    <property type="match status" value="1"/>
</dbReference>
<feature type="region of interest" description="Uridylyltransferase" evidence="7">
    <location>
        <begin position="1"/>
        <end position="328"/>
    </location>
</feature>
<name>A0A975BWX3_9BACT</name>
<dbReference type="PIRSF" id="PIRSF006288">
    <property type="entry name" value="PII_uridyltransf"/>
    <property type="match status" value="1"/>
</dbReference>
<dbReference type="EC" id="3.1.4.-" evidence="7"/>
<dbReference type="Proteomes" id="UP000663722">
    <property type="component" value="Chromosome"/>
</dbReference>
<comment type="similarity">
    <text evidence="7">Belongs to the GlnD family.</text>
</comment>
<dbReference type="KEGG" id="dmm:dnm_091270"/>
<dbReference type="PANTHER" id="PTHR47320">
    <property type="entry name" value="BIFUNCTIONAL URIDYLYLTRANSFERASE/URIDYLYL-REMOVING ENZYME"/>
    <property type="match status" value="1"/>
</dbReference>
<organism evidence="10 11">
    <name type="scientific">Desulfonema magnum</name>
    <dbReference type="NCBI Taxonomy" id="45655"/>
    <lineage>
        <taxon>Bacteria</taxon>
        <taxon>Pseudomonadati</taxon>
        <taxon>Thermodesulfobacteriota</taxon>
        <taxon>Desulfobacteria</taxon>
        <taxon>Desulfobacterales</taxon>
        <taxon>Desulfococcaceae</taxon>
        <taxon>Desulfonema</taxon>
    </lineage>
</organism>
<dbReference type="Pfam" id="PF01966">
    <property type="entry name" value="HD"/>
    <property type="match status" value="1"/>
</dbReference>
<dbReference type="CDD" id="cd05401">
    <property type="entry name" value="NT_GlnE_GlnD_like"/>
    <property type="match status" value="1"/>
</dbReference>
<dbReference type="GO" id="GO:0008773">
    <property type="term" value="F:[protein-PII] uridylyltransferase activity"/>
    <property type="evidence" value="ECO:0007669"/>
    <property type="project" value="UniProtKB-UniRule"/>
</dbReference>
<dbReference type="GO" id="GO:0006808">
    <property type="term" value="P:regulation of nitrogen utilization"/>
    <property type="evidence" value="ECO:0007669"/>
    <property type="project" value="UniProtKB-UniRule"/>
</dbReference>
<dbReference type="Pfam" id="PF08335">
    <property type="entry name" value="GlnD_UR_UTase"/>
    <property type="match status" value="1"/>
</dbReference>
<evidence type="ECO:0000256" key="5">
    <source>
        <dbReference type="ARBA" id="ARBA00022842"/>
    </source>
</evidence>
<comment type="cofactor">
    <cofactor evidence="7">
        <name>Mg(2+)</name>
        <dbReference type="ChEBI" id="CHEBI:18420"/>
    </cofactor>
</comment>
<dbReference type="EC" id="2.7.7.59" evidence="7"/>
<dbReference type="InterPro" id="IPR002912">
    <property type="entry name" value="ACT_dom"/>
</dbReference>
<comment type="caution">
    <text evidence="7">Lacks conserved residue(s) required for the propagation of feature annotation.</text>
</comment>
<dbReference type="InterPro" id="IPR003607">
    <property type="entry name" value="HD/PDEase_dom"/>
</dbReference>
<proteinExistence type="inferred from homology"/>
<protein>
    <recommendedName>
        <fullName evidence="7">Bifunctional uridylyltransferase/uridylyl-removing enzyme</fullName>
        <shortName evidence="7">UTase/UR</shortName>
    </recommendedName>
    <alternativeName>
        <fullName evidence="7">Bifunctional [protein-PII] modification enzyme</fullName>
    </alternativeName>
    <alternativeName>
        <fullName evidence="7">Bifunctional nitrogen sensor protein</fullName>
    </alternativeName>
    <domain>
        <recommendedName>
            <fullName evidence="7">[Protein-PII] uridylyltransferase</fullName>
            <shortName evidence="7">PII uridylyltransferase</shortName>
            <shortName evidence="7">UTase</shortName>
            <ecNumber evidence="7">2.7.7.59</ecNumber>
        </recommendedName>
    </domain>
    <domain>
        <recommendedName>
            <fullName evidence="7">[Protein-PII]-UMP uridylyl-removing enzyme</fullName>
            <shortName evidence="7">UR</shortName>
            <ecNumber evidence="7">3.1.4.-</ecNumber>
        </recommendedName>
    </domain>
</protein>
<sequence>MRNTNEHTSDILRKNREQLISNFLNGDVPDFLEQNARLLDDYFRESFEKSMVGLRMVINKTPYAIIALGGYGRGEQCIHSDVDILFLFEKNVPDVAEELIQEVVYPLWDIGLDVGHATRSLEECVELAGLDIEVMTSLLDSRFICGMSFLYSKLTEKLRKKIVLRRADKFIRWLIEKNRERHEYFGDSAYLLEPNLKEGQGGLRDYHTLLWIARIRTNVRQPRDMEYYGCLSHDEFNSLTESLSFIWEVRNRLHFMAGRKYDQLHFEYQEKLASAMNFRKVNGQQSVEVFLGRLHAQMEFIKQRHLLFLYELENTKTQKRKKKLTQQTKTEGLEVKKGTLQFAFPEEIFNTPDLMIKIFEESARLKLPLGPEARRLMKDFIHLIDDDFRNSPSAVKSFERILATPAPTFNVLNEMLNTGFLIQFIPEFSHIESRIQYDEYHLYPVDKHSLRTVRIIKKFGTSEDPLNDRLCADLYEEITDKILLLWGALLHDIGKGEPGGNHSQKGEEIVCNILTKKGYSPEAVETVSFLVREHLLLIKTATRRDINDEETAIFCARKIKDTQRLKMLYLLTVADSVSTGPKAWNDWTSTLLRDLFLKVLSILEKGELATTEAVEIIEKKKADILRSASASQEREDMETLFNVMSPRYLLNTLSQDILDHIRLYEKLGNADFVWEVVSNPDLNTRTLTICAKDRPGLVSKIAGVFTLNSINILDVRIFTWRNNIALDVFEVNPPPDQVFEEEKWQHAKENLQAALSGQLELAAKLSEKMSDYGISKPRTQERPLKIVVDNDSSSFFTIVEVFTYDFPGLLFRITDALFRCKLDVWVAKIATKIDQVVDVFYIRDFDGQKADSPDQIAAIKAAIEEILPNE</sequence>
<keyword evidence="6 7" id="KW-0511">Multifunctional enzyme</keyword>
<evidence type="ECO:0000259" key="8">
    <source>
        <dbReference type="PROSITE" id="PS51671"/>
    </source>
</evidence>
<keyword evidence="4 7" id="KW-0378">Hydrolase</keyword>
<dbReference type="GO" id="GO:0008081">
    <property type="term" value="F:phosphoric diester hydrolase activity"/>
    <property type="evidence" value="ECO:0007669"/>
    <property type="project" value="UniProtKB-UniRule"/>
</dbReference>
<dbReference type="InterPro" id="IPR010043">
    <property type="entry name" value="UTase/UR"/>
</dbReference>
<dbReference type="PROSITE" id="PS51831">
    <property type="entry name" value="HD"/>
    <property type="match status" value="1"/>
</dbReference>
<evidence type="ECO:0000256" key="6">
    <source>
        <dbReference type="ARBA" id="ARBA00023268"/>
    </source>
</evidence>
<dbReference type="SMART" id="SM00471">
    <property type="entry name" value="HDc"/>
    <property type="match status" value="1"/>
</dbReference>
<dbReference type="CDD" id="cd00077">
    <property type="entry name" value="HDc"/>
    <property type="match status" value="1"/>
</dbReference>
<dbReference type="NCBIfam" id="TIGR01693">
    <property type="entry name" value="UTase_glnD"/>
    <property type="match status" value="1"/>
</dbReference>
<dbReference type="SUPFAM" id="SSF55021">
    <property type="entry name" value="ACT-like"/>
    <property type="match status" value="2"/>
</dbReference>
<dbReference type="EMBL" id="CP061800">
    <property type="protein sequence ID" value="QTA93032.1"/>
    <property type="molecule type" value="Genomic_DNA"/>
</dbReference>
<evidence type="ECO:0000259" key="9">
    <source>
        <dbReference type="PROSITE" id="PS51831"/>
    </source>
</evidence>
<dbReference type="SUPFAM" id="SSF81593">
    <property type="entry name" value="Nucleotidyltransferase substrate binding subunit/domain"/>
    <property type="match status" value="1"/>
</dbReference>
<dbReference type="CDD" id="cd04899">
    <property type="entry name" value="ACT_ACR-UUR-like_2"/>
    <property type="match status" value="1"/>
</dbReference>
<comment type="function">
    <text evidence="7">Modifies, by uridylylation and deuridylylation, the PII regulatory proteins (GlnB and homologs), in response to the nitrogen status of the cell that GlnD senses through the glutamine level. Under low glutamine levels, catalyzes the conversion of the PII proteins and UTP to PII-UMP and PPi, while under higher glutamine levels, GlnD hydrolyzes PII-UMP to PII and UMP (deuridylylation). Thus, controls uridylylation state and activity of the PII proteins, and plays an important role in the regulation of nitrogen metabolism.</text>
</comment>
<accession>A0A975BWX3</accession>
<feature type="domain" description="ACT" evidence="8">
    <location>
        <begin position="798"/>
        <end position="870"/>
    </location>
</feature>
<feature type="domain" description="HD" evidence="9">
    <location>
        <begin position="445"/>
        <end position="568"/>
    </location>
</feature>
<gene>
    <name evidence="7 10" type="primary">glnD</name>
    <name evidence="10" type="ORF">dnm_091270</name>
</gene>
<dbReference type="SUPFAM" id="SSF109604">
    <property type="entry name" value="HD-domain/PDEase-like"/>
    <property type="match status" value="1"/>
</dbReference>
<dbReference type="Gene3D" id="3.30.70.260">
    <property type="match status" value="1"/>
</dbReference>
<keyword evidence="3" id="KW-0677">Repeat</keyword>